<dbReference type="EMBL" id="JAHYIQ010000024">
    <property type="protein sequence ID" value="KAK1122092.1"/>
    <property type="molecule type" value="Genomic_DNA"/>
</dbReference>
<keyword evidence="3" id="KW-1185">Reference proteome</keyword>
<dbReference type="Proteomes" id="UP001177670">
    <property type="component" value="Unassembled WGS sequence"/>
</dbReference>
<proteinExistence type="predicted"/>
<organism evidence="2 3">
    <name type="scientific">Melipona bicolor</name>
    <dbReference type="NCBI Taxonomy" id="60889"/>
    <lineage>
        <taxon>Eukaryota</taxon>
        <taxon>Metazoa</taxon>
        <taxon>Ecdysozoa</taxon>
        <taxon>Arthropoda</taxon>
        <taxon>Hexapoda</taxon>
        <taxon>Insecta</taxon>
        <taxon>Pterygota</taxon>
        <taxon>Neoptera</taxon>
        <taxon>Endopterygota</taxon>
        <taxon>Hymenoptera</taxon>
        <taxon>Apocrita</taxon>
        <taxon>Aculeata</taxon>
        <taxon>Apoidea</taxon>
        <taxon>Anthophila</taxon>
        <taxon>Apidae</taxon>
        <taxon>Melipona</taxon>
    </lineage>
</organism>
<feature type="compositionally biased region" description="Polar residues" evidence="1">
    <location>
        <begin position="39"/>
        <end position="55"/>
    </location>
</feature>
<name>A0AA40FNS2_9HYME</name>
<protein>
    <submittedName>
        <fullName evidence="2">Uncharacterized protein</fullName>
    </submittedName>
</protein>
<accession>A0AA40FNS2</accession>
<evidence type="ECO:0000313" key="3">
    <source>
        <dbReference type="Proteomes" id="UP001177670"/>
    </source>
</evidence>
<evidence type="ECO:0000256" key="1">
    <source>
        <dbReference type="SAM" id="MobiDB-lite"/>
    </source>
</evidence>
<sequence>MNKGVGPIAGACSRFSCVSVGLPLAGSVGLCRTVAGPGASQSEHSIQQQRYQRQPNGKRLPGKSVAGLSVCLCVRVDHACASAAWVCAEVAYLAASNTQ</sequence>
<feature type="region of interest" description="Disordered" evidence="1">
    <location>
        <begin position="36"/>
        <end position="61"/>
    </location>
</feature>
<evidence type="ECO:0000313" key="2">
    <source>
        <dbReference type="EMBL" id="KAK1122092.1"/>
    </source>
</evidence>
<dbReference type="AlphaFoldDB" id="A0AA40FNS2"/>
<comment type="caution">
    <text evidence="2">The sequence shown here is derived from an EMBL/GenBank/DDBJ whole genome shotgun (WGS) entry which is preliminary data.</text>
</comment>
<reference evidence="2" key="1">
    <citation type="submission" date="2021-10" db="EMBL/GenBank/DDBJ databases">
        <title>Melipona bicolor Genome sequencing and assembly.</title>
        <authorList>
            <person name="Araujo N.S."/>
            <person name="Arias M.C."/>
        </authorList>
    </citation>
    <scope>NUCLEOTIDE SEQUENCE</scope>
    <source>
        <strain evidence="2">USP_2M_L1-L4_2017</strain>
        <tissue evidence="2">Whole body</tissue>
    </source>
</reference>
<gene>
    <name evidence="2" type="ORF">K0M31_009932</name>
</gene>